<accession>A0A840UWN1</accession>
<organism evidence="2 3">
    <name type="scientific">Pectinatus brassicae</name>
    <dbReference type="NCBI Taxonomy" id="862415"/>
    <lineage>
        <taxon>Bacteria</taxon>
        <taxon>Bacillati</taxon>
        <taxon>Bacillota</taxon>
        <taxon>Negativicutes</taxon>
        <taxon>Selenomonadales</taxon>
        <taxon>Selenomonadaceae</taxon>
        <taxon>Pectinatus</taxon>
    </lineage>
</organism>
<feature type="transmembrane region" description="Helical" evidence="1">
    <location>
        <begin position="379"/>
        <end position="407"/>
    </location>
</feature>
<evidence type="ECO:0000313" key="2">
    <source>
        <dbReference type="EMBL" id="MBB5336815.1"/>
    </source>
</evidence>
<feature type="transmembrane region" description="Helical" evidence="1">
    <location>
        <begin position="570"/>
        <end position="590"/>
    </location>
</feature>
<feature type="transmembrane region" description="Helical" evidence="1">
    <location>
        <begin position="353"/>
        <end position="373"/>
    </location>
</feature>
<feature type="transmembrane region" description="Helical" evidence="1">
    <location>
        <begin position="209"/>
        <end position="232"/>
    </location>
</feature>
<protein>
    <submittedName>
        <fullName evidence="2">Uncharacterized protein</fullName>
    </submittedName>
</protein>
<feature type="transmembrane region" description="Helical" evidence="1">
    <location>
        <begin position="183"/>
        <end position="202"/>
    </location>
</feature>
<feature type="transmembrane region" description="Helical" evidence="1">
    <location>
        <begin position="437"/>
        <end position="453"/>
    </location>
</feature>
<feature type="transmembrane region" description="Helical" evidence="1">
    <location>
        <begin position="597"/>
        <end position="615"/>
    </location>
</feature>
<dbReference type="RefSeq" id="WP_196611065.1">
    <property type="nucleotide sequence ID" value="NZ_WIQL01000007.1"/>
</dbReference>
<gene>
    <name evidence="2" type="ORF">HNR32_001970</name>
</gene>
<evidence type="ECO:0000313" key="3">
    <source>
        <dbReference type="Proteomes" id="UP000559117"/>
    </source>
</evidence>
<dbReference type="Proteomes" id="UP000559117">
    <property type="component" value="Unassembled WGS sequence"/>
</dbReference>
<dbReference type="EMBL" id="JACHFH010000024">
    <property type="protein sequence ID" value="MBB5336815.1"/>
    <property type="molecule type" value="Genomic_DNA"/>
</dbReference>
<feature type="transmembrane region" description="Helical" evidence="1">
    <location>
        <begin position="515"/>
        <end position="534"/>
    </location>
</feature>
<comment type="caution">
    <text evidence="2">The sequence shown here is derived from an EMBL/GenBank/DDBJ whole genome shotgun (WGS) entry which is preliminary data.</text>
</comment>
<keyword evidence="1" id="KW-0812">Transmembrane</keyword>
<proteinExistence type="predicted"/>
<keyword evidence="1" id="KW-1133">Transmembrane helix</keyword>
<reference evidence="2 3" key="1">
    <citation type="submission" date="2020-08" db="EMBL/GenBank/DDBJ databases">
        <title>Genomic Encyclopedia of Type Strains, Phase IV (KMG-IV): sequencing the most valuable type-strain genomes for metagenomic binning, comparative biology and taxonomic classification.</title>
        <authorList>
            <person name="Goeker M."/>
        </authorList>
    </citation>
    <scope>NUCLEOTIDE SEQUENCE [LARGE SCALE GENOMIC DNA]</scope>
    <source>
        <strain evidence="2 3">DSM 24661</strain>
    </source>
</reference>
<feature type="transmembrane region" description="Helical" evidence="1">
    <location>
        <begin position="152"/>
        <end position="171"/>
    </location>
</feature>
<sequence length="929" mass="109295">MFKIFMGFILATIIFMMGKIAHNIYSFKYNITEFSNGVLSLASKCNVDISSVIKWYYVFLLILCPILIYCINKLGLFNFFKGKINVNININRIKISSMGFFIFVSLLLLNNLYFNVKYSMDMLGMTILLLLGLLASYCIGYKCKDKELYSKIYIAWLIAGTACNYLFMIIYNEFFNAYGYKSFYIVCYIILFAIIAYLYGVNSQNNKKILYIIFPLTIVSIIILIEIEVIYALRINNIFFSANILLIMTYILGFLLCIYRWKNFNNIKNKNGNIFVYATIGFLSQSHMRILGAVHNIDFFEGANHGIAIYDFINNNVIPILGNFDAHMLSSSLWGILYYLVTNDAIGALFIPYSYINSILIFMFLFFVLRRFITERETYILIFLLPALRIYTHTYFLGLGLILYFAYWIKSKKIYMADVIYALLFWCSFIYKLDIGASFGIAFIVCAVLYLIINKYYSRLKIFILCQLSVFFLMMLILYLISIHLNLNIGILYSNIMPLITSNQNWAYGVLGDKIHVLCVYFILPIIIMGLLFNKIKYTKKSVYEIWIIIYIYIAYILNVPRSIVRHNLMEHSIIGYGLAVLLFSLLCIDSQKKYKAIFLAVIFTLISYFMQINIQPYAFDCLKMVNNQIKILNNSKITYVFKPIEKDKILIKDLKGFFDNNLSDNETYLDFTNQTFLYAFLNRKNPVYINQSPALVNGEKGQENFLKEIKNKDIPFVLMPYIVKQEDRRYSCFFYLDSVLNTDRYYLITEYICKNYRPLCIIDDMIIWCKKDEFNTRINHIMNEKHVRLVNTYDYNKAEYYNHELGFIPFIWCNYDRKNSQNSKIIYDFEKHKIASNIYILNDNSIDENKGKYMILRVDSKIEGNCDLTIEKKNAKEKIKYNFRLVTGNHFYKIRCSSDILWYDKEKSVIKTNVGNMAQVEEFYLVNE</sequence>
<feature type="transmembrane region" description="Helical" evidence="1">
    <location>
        <begin position="274"/>
        <end position="297"/>
    </location>
</feature>
<feature type="transmembrane region" description="Helical" evidence="1">
    <location>
        <begin position="238"/>
        <end position="262"/>
    </location>
</feature>
<keyword evidence="1" id="KW-0472">Membrane</keyword>
<evidence type="ECO:0000256" key="1">
    <source>
        <dbReference type="SAM" id="Phobius"/>
    </source>
</evidence>
<feature type="transmembrane region" description="Helical" evidence="1">
    <location>
        <begin position="98"/>
        <end position="116"/>
    </location>
</feature>
<name>A0A840UWN1_9FIRM</name>
<feature type="transmembrane region" description="Helical" evidence="1">
    <location>
        <begin position="546"/>
        <end position="564"/>
    </location>
</feature>
<feature type="transmembrane region" description="Helical" evidence="1">
    <location>
        <begin position="122"/>
        <end position="140"/>
    </location>
</feature>
<keyword evidence="3" id="KW-1185">Reference proteome</keyword>
<feature type="transmembrane region" description="Helical" evidence="1">
    <location>
        <begin position="55"/>
        <end position="77"/>
    </location>
</feature>
<feature type="transmembrane region" description="Helical" evidence="1">
    <location>
        <begin position="462"/>
        <end position="485"/>
    </location>
</feature>
<dbReference type="AlphaFoldDB" id="A0A840UWN1"/>